<gene>
    <name evidence="2" type="ORF">LEP1GSC008_1355</name>
</gene>
<accession>M6F6D1</accession>
<dbReference type="AlphaFoldDB" id="M6F6D1"/>
<evidence type="ECO:0000313" key="2">
    <source>
        <dbReference type="EMBL" id="EMK23955.1"/>
    </source>
</evidence>
<dbReference type="Proteomes" id="UP000011980">
    <property type="component" value="Unassembled WGS sequence"/>
</dbReference>
<sequence>MILLKSFDKRVRVFEKLIFFCFLFIQIKWIRRLLFVPSKIEYL</sequence>
<proteinExistence type="predicted"/>
<keyword evidence="1" id="KW-1133">Transmembrane helix</keyword>
<name>M6F6D1_9LEPT</name>
<dbReference type="EMBL" id="ANCE01000118">
    <property type="protein sequence ID" value="EMK23955.1"/>
    <property type="molecule type" value="Genomic_DNA"/>
</dbReference>
<keyword evidence="1" id="KW-0472">Membrane</keyword>
<feature type="transmembrane region" description="Helical" evidence="1">
    <location>
        <begin position="13"/>
        <end position="30"/>
    </location>
</feature>
<comment type="caution">
    <text evidence="2">The sequence shown here is derived from an EMBL/GenBank/DDBJ whole genome shotgun (WGS) entry which is preliminary data.</text>
</comment>
<dbReference type="PATRIC" id="fig|1240687.3.peg.2540"/>
<organism evidence="2 3">
    <name type="scientific">Leptospira kirschneri serovar Bulgarica str. Nikolaevo</name>
    <dbReference type="NCBI Taxonomy" id="1240687"/>
    <lineage>
        <taxon>Bacteria</taxon>
        <taxon>Pseudomonadati</taxon>
        <taxon>Spirochaetota</taxon>
        <taxon>Spirochaetia</taxon>
        <taxon>Leptospirales</taxon>
        <taxon>Leptospiraceae</taxon>
        <taxon>Leptospira</taxon>
    </lineage>
</organism>
<reference evidence="2 3" key="1">
    <citation type="submission" date="2013-01" db="EMBL/GenBank/DDBJ databases">
        <authorList>
            <person name="Harkins D.M."/>
            <person name="Durkin A.S."/>
            <person name="Brinkac L.M."/>
            <person name="Haft D.H."/>
            <person name="Selengut J.D."/>
            <person name="Sanka R."/>
            <person name="DePew J."/>
            <person name="Purushe J."/>
            <person name="Galloway R.L."/>
            <person name="Vinetz J.M."/>
            <person name="Sutton G.G."/>
            <person name="Nierman W.C."/>
            <person name="Fouts D.E."/>
        </authorList>
    </citation>
    <scope>NUCLEOTIDE SEQUENCE [LARGE SCALE GENOMIC DNA]</scope>
    <source>
        <strain evidence="2 3">Nikolaevo</strain>
    </source>
</reference>
<keyword evidence="1" id="KW-0812">Transmembrane</keyword>
<evidence type="ECO:0000313" key="3">
    <source>
        <dbReference type="Proteomes" id="UP000011980"/>
    </source>
</evidence>
<protein>
    <submittedName>
        <fullName evidence="2">Uncharacterized protein</fullName>
    </submittedName>
</protein>
<evidence type="ECO:0000256" key="1">
    <source>
        <dbReference type="SAM" id="Phobius"/>
    </source>
</evidence>